<dbReference type="EMBL" id="BK016094">
    <property type="protein sequence ID" value="DAF94605.1"/>
    <property type="molecule type" value="Genomic_DNA"/>
</dbReference>
<reference evidence="1" key="1">
    <citation type="journal article" date="2021" name="Proc. Natl. Acad. Sci. U.S.A.">
        <title>A Catalog of Tens of Thousands of Viruses from Human Metagenomes Reveals Hidden Associations with Chronic Diseases.</title>
        <authorList>
            <person name="Tisza M.J."/>
            <person name="Buck C.B."/>
        </authorList>
    </citation>
    <scope>NUCLEOTIDE SEQUENCE</scope>
    <source>
        <strain evidence="1">Ct3gT1</strain>
    </source>
</reference>
<accession>A0A8S5UJE3</accession>
<protein>
    <submittedName>
        <fullName evidence="1">Uncharacterized protein</fullName>
    </submittedName>
</protein>
<name>A0A8S5UJE3_9CAUD</name>
<organism evidence="1">
    <name type="scientific">Siphoviridae sp. ct3gT1</name>
    <dbReference type="NCBI Taxonomy" id="2825323"/>
    <lineage>
        <taxon>Viruses</taxon>
        <taxon>Duplodnaviria</taxon>
        <taxon>Heunggongvirae</taxon>
        <taxon>Uroviricota</taxon>
        <taxon>Caudoviricetes</taxon>
    </lineage>
</organism>
<proteinExistence type="predicted"/>
<sequence length="62" mass="7233">MIINMDEKVKLDKLKLNPSTVKKNTDKIYDTLKEDNLSLNQAIYILDSVKEILVNKPLWSEK</sequence>
<evidence type="ECO:0000313" key="1">
    <source>
        <dbReference type="EMBL" id="DAF94605.1"/>
    </source>
</evidence>